<dbReference type="EMBL" id="MBTG01000003">
    <property type="protein sequence ID" value="OPH60788.1"/>
    <property type="molecule type" value="Genomic_DNA"/>
</dbReference>
<sequence length="172" mass="19416">MLKFVGGVLIISAATLFGFLKAAHYVRRPKQIRAMISALGRMETEITYALTPLPEAFLSLSKQVADPLSSLFRITAERLAASDGISTREIWQMSVKDVWTRTSMKQAEQEVVLQLGAVLGLSDRSDQIKHLRLAMSQLQTEETESREEQRRYEKMWKSLGVLIGALIVILMY</sequence>
<keyword evidence="3" id="KW-1185">Reference proteome</keyword>
<accession>A0A1V4HS02</accession>
<evidence type="ECO:0000256" key="1">
    <source>
        <dbReference type="SAM" id="Phobius"/>
    </source>
</evidence>
<feature type="transmembrane region" description="Helical" evidence="1">
    <location>
        <begin position="6"/>
        <end position="26"/>
    </location>
</feature>
<organism evidence="2 3">
    <name type="scientific">Paenibacillus ferrarius</name>
    <dbReference type="NCBI Taxonomy" id="1469647"/>
    <lineage>
        <taxon>Bacteria</taxon>
        <taxon>Bacillati</taxon>
        <taxon>Bacillota</taxon>
        <taxon>Bacilli</taxon>
        <taxon>Bacillales</taxon>
        <taxon>Paenibacillaceae</taxon>
        <taxon>Paenibacillus</taxon>
    </lineage>
</organism>
<dbReference type="Pfam" id="PF09548">
    <property type="entry name" value="Spore_III_AB"/>
    <property type="match status" value="1"/>
</dbReference>
<dbReference type="OrthoDB" id="1957909at2"/>
<comment type="caution">
    <text evidence="2">The sequence shown here is derived from an EMBL/GenBank/DDBJ whole genome shotgun (WGS) entry which is preliminary data.</text>
</comment>
<dbReference type="RefSeq" id="WP_079409540.1">
    <property type="nucleotide sequence ID" value="NZ_MBTG01000003.1"/>
</dbReference>
<keyword evidence="1" id="KW-0472">Membrane</keyword>
<dbReference type="PIRSF" id="PIRSF021435">
    <property type="entry name" value="SpoIIIAB"/>
    <property type="match status" value="1"/>
</dbReference>
<proteinExistence type="predicted"/>
<reference evidence="3" key="1">
    <citation type="submission" date="2016-07" db="EMBL/GenBank/DDBJ databases">
        <authorList>
            <person name="Florea S."/>
            <person name="Webb J.S."/>
            <person name="Jaromczyk J."/>
            <person name="Schardl C.L."/>
        </authorList>
    </citation>
    <scope>NUCLEOTIDE SEQUENCE [LARGE SCALE GENOMIC DNA]</scope>
    <source>
        <strain evidence="3">CY1</strain>
    </source>
</reference>
<dbReference type="AlphaFoldDB" id="A0A1V4HS02"/>
<name>A0A1V4HS02_9BACL</name>
<protein>
    <submittedName>
        <fullName evidence="2">Stage III sporulation protein AB</fullName>
    </submittedName>
</protein>
<gene>
    <name evidence="2" type="ORF">BC351_16450</name>
</gene>
<keyword evidence="1" id="KW-0812">Transmembrane</keyword>
<dbReference type="Proteomes" id="UP000190626">
    <property type="component" value="Unassembled WGS sequence"/>
</dbReference>
<dbReference type="InterPro" id="IPR014198">
    <property type="entry name" value="Spore_III_AB"/>
</dbReference>
<dbReference type="NCBIfam" id="TIGR02833">
    <property type="entry name" value="spore_III_AB"/>
    <property type="match status" value="1"/>
</dbReference>
<dbReference type="STRING" id="1469647.BC351_16450"/>
<keyword evidence="1" id="KW-1133">Transmembrane helix</keyword>
<evidence type="ECO:0000313" key="3">
    <source>
        <dbReference type="Proteomes" id="UP000190626"/>
    </source>
</evidence>
<evidence type="ECO:0000313" key="2">
    <source>
        <dbReference type="EMBL" id="OPH60788.1"/>
    </source>
</evidence>